<dbReference type="PANTHER" id="PTHR23511:SF45">
    <property type="entry name" value="SVOP LIKE"/>
    <property type="match status" value="1"/>
</dbReference>
<feature type="domain" description="Major facilitator superfamily (MFS) profile" evidence="8">
    <location>
        <begin position="1"/>
        <end position="474"/>
    </location>
</feature>
<evidence type="ECO:0000256" key="1">
    <source>
        <dbReference type="ARBA" id="ARBA00004141"/>
    </source>
</evidence>
<feature type="transmembrane region" description="Helical" evidence="7">
    <location>
        <begin position="145"/>
        <end position="162"/>
    </location>
</feature>
<dbReference type="GO" id="GO:0016020">
    <property type="term" value="C:membrane"/>
    <property type="evidence" value="ECO:0007669"/>
    <property type="project" value="UniProtKB-SubCell"/>
</dbReference>
<feature type="transmembrane region" description="Helical" evidence="7">
    <location>
        <begin position="183"/>
        <end position="203"/>
    </location>
</feature>
<dbReference type="InterPro" id="IPR020846">
    <property type="entry name" value="MFS_dom"/>
</dbReference>
<dbReference type="Gene3D" id="1.20.1250.20">
    <property type="entry name" value="MFS general substrate transporter like domains"/>
    <property type="match status" value="1"/>
</dbReference>
<keyword evidence="3" id="KW-0813">Transport</keyword>
<evidence type="ECO:0000259" key="8">
    <source>
        <dbReference type="PROSITE" id="PS50850"/>
    </source>
</evidence>
<keyword evidence="10" id="KW-1185">Reference proteome</keyword>
<feature type="transmembrane region" description="Helical" evidence="7">
    <location>
        <begin position="420"/>
        <end position="444"/>
    </location>
</feature>
<dbReference type="AlphaFoldDB" id="A0A8S3QYA2"/>
<dbReference type="SUPFAM" id="SSF103473">
    <property type="entry name" value="MFS general substrate transporter"/>
    <property type="match status" value="1"/>
</dbReference>
<evidence type="ECO:0000256" key="3">
    <source>
        <dbReference type="ARBA" id="ARBA00022448"/>
    </source>
</evidence>
<dbReference type="EMBL" id="CAJPWZ010000725">
    <property type="protein sequence ID" value="CAG2199866.1"/>
    <property type="molecule type" value="Genomic_DNA"/>
</dbReference>
<dbReference type="InterPro" id="IPR005828">
    <property type="entry name" value="MFS_sugar_transport-like"/>
</dbReference>
<gene>
    <name evidence="9" type="ORF">MEDL_14520</name>
</gene>
<name>A0A8S3QYA2_MYTED</name>
<keyword evidence="4 7" id="KW-0812">Transmembrane</keyword>
<comment type="subcellular location">
    <subcellularLocation>
        <location evidence="1">Membrane</location>
        <topology evidence="1">Multi-pass membrane protein</topology>
    </subcellularLocation>
</comment>
<dbReference type="Pfam" id="PF00083">
    <property type="entry name" value="Sugar_tr"/>
    <property type="match status" value="1"/>
</dbReference>
<feature type="transmembrane region" description="Helical" evidence="7">
    <location>
        <begin position="209"/>
        <end position="228"/>
    </location>
</feature>
<sequence>MESLLTAADTAYSRPSRMTMKYTKLHTGESNGNVDQELEAIALLESESESSGGEMYTEESKKKHFTVEEAVEAVGFGWFQIRLYFMCGLFTAADSLEMMLLAVISPVLRCEWGLEHFHVAFITTTLYMVTFWIGYYGLLTTFSPSYYWILFLRCLVGGGLAGSPQSFALMAEYLPAKYRAKMLILGSVPWAVGTIFEVTVAAFTIPTLGWRWLLVFSAAPSFIMLLILKFLPESARYLVAAGDKDGAIKILQKAAKVNRASLPEGSLVQSKVVQRGEFKDLFSSNYVGTTVMLWVLWFATAFSYYGMVLASTEILQKKKTGESCSCNLLNNDDYSTMILSSFGELIPLPVNMFLIDRVGRKKMGAFNMGGCAFFFMLLQIPMPQKALTAVMFCVRGFSSGMFNFVYIYSAEVYPTNIRTLGIGAASSWARVGAMVTPFVAQVLLDQSLTAAVWVYGCVCSVAAICAICLPIETMGRALPVS</sequence>
<feature type="transmembrane region" description="Helical" evidence="7">
    <location>
        <begin position="386"/>
        <end position="408"/>
    </location>
</feature>
<reference evidence="9" key="1">
    <citation type="submission" date="2021-03" db="EMBL/GenBank/DDBJ databases">
        <authorList>
            <person name="Bekaert M."/>
        </authorList>
    </citation>
    <scope>NUCLEOTIDE SEQUENCE</scope>
</reference>
<comment type="caution">
    <text evidence="9">The sequence shown here is derived from an EMBL/GenBank/DDBJ whole genome shotgun (WGS) entry which is preliminary data.</text>
</comment>
<feature type="transmembrane region" description="Helical" evidence="7">
    <location>
        <begin position="450"/>
        <end position="471"/>
    </location>
</feature>
<dbReference type="OrthoDB" id="4139357at2759"/>
<evidence type="ECO:0000256" key="7">
    <source>
        <dbReference type="SAM" id="Phobius"/>
    </source>
</evidence>
<protein>
    <submittedName>
        <fullName evidence="9">Transporter SVOPL,Synaptic vesicle 2-related protein</fullName>
    </submittedName>
</protein>
<feature type="transmembrane region" description="Helical" evidence="7">
    <location>
        <begin position="364"/>
        <end position="380"/>
    </location>
</feature>
<proteinExistence type="inferred from homology"/>
<dbReference type="PANTHER" id="PTHR23511">
    <property type="entry name" value="SYNAPTIC VESICLE GLYCOPROTEIN 2"/>
    <property type="match status" value="1"/>
</dbReference>
<evidence type="ECO:0000313" key="9">
    <source>
        <dbReference type="EMBL" id="CAG2199866.1"/>
    </source>
</evidence>
<dbReference type="GO" id="GO:0022857">
    <property type="term" value="F:transmembrane transporter activity"/>
    <property type="evidence" value="ECO:0007669"/>
    <property type="project" value="InterPro"/>
</dbReference>
<organism evidence="9 10">
    <name type="scientific">Mytilus edulis</name>
    <name type="common">Blue mussel</name>
    <dbReference type="NCBI Taxonomy" id="6550"/>
    <lineage>
        <taxon>Eukaryota</taxon>
        <taxon>Metazoa</taxon>
        <taxon>Spiralia</taxon>
        <taxon>Lophotrochozoa</taxon>
        <taxon>Mollusca</taxon>
        <taxon>Bivalvia</taxon>
        <taxon>Autobranchia</taxon>
        <taxon>Pteriomorphia</taxon>
        <taxon>Mytilida</taxon>
        <taxon>Mytiloidea</taxon>
        <taxon>Mytilidae</taxon>
        <taxon>Mytilinae</taxon>
        <taxon>Mytilus</taxon>
    </lineage>
</organism>
<dbReference type="Proteomes" id="UP000683360">
    <property type="component" value="Unassembled WGS sequence"/>
</dbReference>
<keyword evidence="6 7" id="KW-0472">Membrane</keyword>
<evidence type="ECO:0000256" key="5">
    <source>
        <dbReference type="ARBA" id="ARBA00022989"/>
    </source>
</evidence>
<dbReference type="InterPro" id="IPR036259">
    <property type="entry name" value="MFS_trans_sf"/>
</dbReference>
<evidence type="ECO:0000256" key="4">
    <source>
        <dbReference type="ARBA" id="ARBA00022692"/>
    </source>
</evidence>
<feature type="transmembrane region" description="Helical" evidence="7">
    <location>
        <begin position="117"/>
        <end position="139"/>
    </location>
</feature>
<feature type="transmembrane region" description="Helical" evidence="7">
    <location>
        <begin position="285"/>
        <end position="305"/>
    </location>
</feature>
<evidence type="ECO:0000256" key="6">
    <source>
        <dbReference type="ARBA" id="ARBA00023136"/>
    </source>
</evidence>
<accession>A0A8S3QYA2</accession>
<dbReference type="PROSITE" id="PS50850">
    <property type="entry name" value="MFS"/>
    <property type="match status" value="1"/>
</dbReference>
<keyword evidence="5 7" id="KW-1133">Transmembrane helix</keyword>
<feature type="transmembrane region" description="Helical" evidence="7">
    <location>
        <begin position="83"/>
        <end position="105"/>
    </location>
</feature>
<comment type="similarity">
    <text evidence="2">Belongs to the major facilitator superfamily.</text>
</comment>
<evidence type="ECO:0000256" key="2">
    <source>
        <dbReference type="ARBA" id="ARBA00008335"/>
    </source>
</evidence>
<evidence type="ECO:0000313" key="10">
    <source>
        <dbReference type="Proteomes" id="UP000683360"/>
    </source>
</evidence>